<dbReference type="RefSeq" id="WP_037236199.1">
    <property type="nucleotide sequence ID" value="NZ_JAEMUK010000020.1"/>
</dbReference>
<comment type="similarity">
    <text evidence="2 14">Belongs to the UppP family.</text>
</comment>
<dbReference type="Pfam" id="PF02673">
    <property type="entry name" value="BacA"/>
    <property type="match status" value="1"/>
</dbReference>
<protein>
    <recommendedName>
        <fullName evidence="4 14">Undecaprenyl-diphosphatase</fullName>
        <ecNumber evidence="3 14">3.6.1.27</ecNumber>
    </recommendedName>
    <alternativeName>
        <fullName evidence="12 14">Bacitracin resistance protein</fullName>
    </alternativeName>
    <alternativeName>
        <fullName evidence="11 14">Undecaprenyl pyrophosphate phosphatase</fullName>
    </alternativeName>
</protein>
<keyword evidence="14" id="KW-0133">Cell shape</keyword>
<feature type="transmembrane region" description="Helical" evidence="14">
    <location>
        <begin position="182"/>
        <end position="203"/>
    </location>
</feature>
<evidence type="ECO:0000256" key="2">
    <source>
        <dbReference type="ARBA" id="ARBA00010621"/>
    </source>
</evidence>
<accession>A0A8I1GHZ8</accession>
<dbReference type="GO" id="GO:0008360">
    <property type="term" value="P:regulation of cell shape"/>
    <property type="evidence" value="ECO:0007669"/>
    <property type="project" value="UniProtKB-KW"/>
</dbReference>
<evidence type="ECO:0000256" key="9">
    <source>
        <dbReference type="ARBA" id="ARBA00023136"/>
    </source>
</evidence>
<evidence type="ECO:0000256" key="7">
    <source>
        <dbReference type="ARBA" id="ARBA00022801"/>
    </source>
</evidence>
<keyword evidence="10 14" id="KW-0046">Antibiotic resistance</keyword>
<dbReference type="NCBIfam" id="TIGR00753">
    <property type="entry name" value="undec_PP_bacA"/>
    <property type="match status" value="1"/>
</dbReference>
<comment type="subcellular location">
    <subcellularLocation>
        <location evidence="1 14">Cell membrane</location>
        <topology evidence="1 14">Multi-pass membrane protein</topology>
    </subcellularLocation>
</comment>
<keyword evidence="5 14" id="KW-1003">Cell membrane</keyword>
<evidence type="ECO:0000256" key="11">
    <source>
        <dbReference type="ARBA" id="ARBA00032707"/>
    </source>
</evidence>
<comment type="function">
    <text evidence="14">Catalyzes the dephosphorylation of undecaprenyl diphosphate (UPP). Confers resistance to bacitracin.</text>
</comment>
<evidence type="ECO:0000256" key="6">
    <source>
        <dbReference type="ARBA" id="ARBA00022692"/>
    </source>
</evidence>
<dbReference type="NCBIfam" id="NF001389">
    <property type="entry name" value="PRK00281.1-2"/>
    <property type="match status" value="1"/>
</dbReference>
<keyword evidence="6 14" id="KW-0812">Transmembrane</keyword>
<dbReference type="GO" id="GO:0071555">
    <property type="term" value="P:cell wall organization"/>
    <property type="evidence" value="ECO:0007669"/>
    <property type="project" value="UniProtKB-KW"/>
</dbReference>
<feature type="transmembrane region" description="Helical" evidence="14">
    <location>
        <begin position="82"/>
        <end position="99"/>
    </location>
</feature>
<dbReference type="GO" id="GO:0005886">
    <property type="term" value="C:plasma membrane"/>
    <property type="evidence" value="ECO:0007669"/>
    <property type="project" value="UniProtKB-SubCell"/>
</dbReference>
<evidence type="ECO:0000256" key="14">
    <source>
        <dbReference type="HAMAP-Rule" id="MF_01006"/>
    </source>
</evidence>
<reference evidence="15 16" key="1">
    <citation type="submission" date="2020-12" db="EMBL/GenBank/DDBJ databases">
        <title>Revised draft genomes of Rhodomicrobium vannielii ATCC 17100 and Rhodomicrobium udaipurense JA643.</title>
        <authorList>
            <person name="Conners E.M."/>
            <person name="Davenport E.J."/>
            <person name="Bose A."/>
        </authorList>
    </citation>
    <scope>NUCLEOTIDE SEQUENCE [LARGE SCALE GENOMIC DNA]</scope>
    <source>
        <strain evidence="15 16">JA643</strain>
    </source>
</reference>
<dbReference type="EC" id="3.6.1.27" evidence="3 14"/>
<dbReference type="GO" id="GO:0046677">
    <property type="term" value="P:response to antibiotic"/>
    <property type="evidence" value="ECO:0007669"/>
    <property type="project" value="UniProtKB-UniRule"/>
</dbReference>
<keyword evidence="14" id="KW-0961">Cell wall biogenesis/degradation</keyword>
<name>A0A8I1GHZ8_9HYPH</name>
<evidence type="ECO:0000256" key="8">
    <source>
        <dbReference type="ARBA" id="ARBA00022989"/>
    </source>
</evidence>
<feature type="transmembrane region" description="Helical" evidence="14">
    <location>
        <begin position="44"/>
        <end position="62"/>
    </location>
</feature>
<keyword evidence="7 14" id="KW-0378">Hydrolase</keyword>
<proteinExistence type="inferred from homology"/>
<keyword evidence="16" id="KW-1185">Reference proteome</keyword>
<sequence>MDIYLQAAVLGVIEGLTEFLPVSSTGHLIVFGELLGFKGPPGKTFEVMIQLGAIVALIFLYFRKLFGTLFGLPTDPAARRFALSILVAFLPALVLGATLHGFIKSVLFSPVVVAVALIVGGIVILIAEETQKRVLYTHADNVPLKTSFLVGCGQALALVPGVSRSGATIIAGLLLGLERRAAAEFSFFLSIPTMTGAFAYDAIKNRHELSSGDAGVIAVGFFAAFIAAMLVVKPFLAIVTRIGFAPFAYYRIAFGTFILAVIYVFNAWPSNGAG</sequence>
<evidence type="ECO:0000256" key="10">
    <source>
        <dbReference type="ARBA" id="ARBA00023251"/>
    </source>
</evidence>
<dbReference type="AlphaFoldDB" id="A0A8I1GHZ8"/>
<feature type="transmembrane region" description="Helical" evidence="14">
    <location>
        <begin position="106"/>
        <end position="127"/>
    </location>
</feature>
<comment type="catalytic activity">
    <reaction evidence="13 14">
        <text>di-trans,octa-cis-undecaprenyl diphosphate + H2O = di-trans,octa-cis-undecaprenyl phosphate + phosphate + H(+)</text>
        <dbReference type="Rhea" id="RHEA:28094"/>
        <dbReference type="ChEBI" id="CHEBI:15377"/>
        <dbReference type="ChEBI" id="CHEBI:15378"/>
        <dbReference type="ChEBI" id="CHEBI:43474"/>
        <dbReference type="ChEBI" id="CHEBI:58405"/>
        <dbReference type="ChEBI" id="CHEBI:60392"/>
        <dbReference type="EC" id="3.6.1.27"/>
    </reaction>
</comment>
<evidence type="ECO:0000256" key="13">
    <source>
        <dbReference type="ARBA" id="ARBA00047594"/>
    </source>
</evidence>
<comment type="caution">
    <text evidence="15">The sequence shown here is derived from an EMBL/GenBank/DDBJ whole genome shotgun (WGS) entry which is preliminary data.</text>
</comment>
<dbReference type="EMBL" id="JAEMUK010000020">
    <property type="protein sequence ID" value="MBJ7543905.1"/>
    <property type="molecule type" value="Genomic_DNA"/>
</dbReference>
<keyword evidence="8 14" id="KW-1133">Transmembrane helix</keyword>
<evidence type="ECO:0000256" key="3">
    <source>
        <dbReference type="ARBA" id="ARBA00012374"/>
    </source>
</evidence>
<keyword evidence="14" id="KW-0573">Peptidoglycan synthesis</keyword>
<dbReference type="Proteomes" id="UP000623250">
    <property type="component" value="Unassembled WGS sequence"/>
</dbReference>
<dbReference type="PANTHER" id="PTHR30622:SF3">
    <property type="entry name" value="UNDECAPRENYL-DIPHOSPHATASE"/>
    <property type="match status" value="1"/>
</dbReference>
<evidence type="ECO:0000313" key="15">
    <source>
        <dbReference type="EMBL" id="MBJ7543905.1"/>
    </source>
</evidence>
<organism evidence="15 16">
    <name type="scientific">Rhodomicrobium udaipurense</name>
    <dbReference type="NCBI Taxonomy" id="1202716"/>
    <lineage>
        <taxon>Bacteria</taxon>
        <taxon>Pseudomonadati</taxon>
        <taxon>Pseudomonadota</taxon>
        <taxon>Alphaproteobacteria</taxon>
        <taxon>Hyphomicrobiales</taxon>
        <taxon>Hyphomicrobiaceae</taxon>
        <taxon>Rhodomicrobium</taxon>
    </lineage>
</organism>
<dbReference type="GO" id="GO:0050380">
    <property type="term" value="F:undecaprenyl-diphosphatase activity"/>
    <property type="evidence" value="ECO:0007669"/>
    <property type="project" value="UniProtKB-UniRule"/>
</dbReference>
<dbReference type="NCBIfam" id="NF001390">
    <property type="entry name" value="PRK00281.1-4"/>
    <property type="match status" value="1"/>
</dbReference>
<dbReference type="InterPro" id="IPR003824">
    <property type="entry name" value="UppP"/>
</dbReference>
<feature type="transmembrane region" description="Helical" evidence="14">
    <location>
        <begin position="215"/>
        <end position="236"/>
    </location>
</feature>
<feature type="transmembrane region" description="Helical" evidence="14">
    <location>
        <begin position="248"/>
        <end position="268"/>
    </location>
</feature>
<evidence type="ECO:0000256" key="4">
    <source>
        <dbReference type="ARBA" id="ARBA00021581"/>
    </source>
</evidence>
<evidence type="ECO:0000256" key="5">
    <source>
        <dbReference type="ARBA" id="ARBA00022475"/>
    </source>
</evidence>
<gene>
    <name evidence="14" type="primary">uppP</name>
    <name evidence="15" type="ORF">JDN41_10055</name>
</gene>
<dbReference type="GO" id="GO:0009252">
    <property type="term" value="P:peptidoglycan biosynthetic process"/>
    <property type="evidence" value="ECO:0007669"/>
    <property type="project" value="UniProtKB-KW"/>
</dbReference>
<evidence type="ECO:0000256" key="12">
    <source>
        <dbReference type="ARBA" id="ARBA00032932"/>
    </source>
</evidence>
<evidence type="ECO:0000313" key="16">
    <source>
        <dbReference type="Proteomes" id="UP000623250"/>
    </source>
</evidence>
<evidence type="ECO:0000256" key="1">
    <source>
        <dbReference type="ARBA" id="ARBA00004651"/>
    </source>
</evidence>
<comment type="miscellaneous">
    <text evidence="14">Bacitracin is thought to be involved in the inhibition of peptidoglycan synthesis by sequestering undecaprenyl diphosphate, thereby reducing the pool of lipid carrier available.</text>
</comment>
<dbReference type="PANTHER" id="PTHR30622">
    <property type="entry name" value="UNDECAPRENYL-DIPHOSPHATASE"/>
    <property type="match status" value="1"/>
</dbReference>
<dbReference type="HAMAP" id="MF_01006">
    <property type="entry name" value="Undec_diphosphatase"/>
    <property type="match status" value="1"/>
</dbReference>
<keyword evidence="9 14" id="KW-0472">Membrane</keyword>